<protein>
    <submittedName>
        <fullName evidence="2">Uncharacterized protein LOC106152850</fullName>
    </submittedName>
</protein>
<accession>A0A1S3HAA0</accession>
<dbReference type="KEGG" id="lak:106152850"/>
<sequence>MFYDTSDFRFTSSSPSENTRCRQFVLAAVNGTNTFLLVTPKGCPTGLSAGGSCLCADSCTLCDKFLAFCQCPCSCGAQGYDQCANTYTQVQSDMVCPVPPIKAPKQTVAEPSLKLPECKPQCSTRSNKTSCEALGHCTWCNRMNYHHFPVCTEICPDEMEVFFPCADFTAMSDSDRKELLENFFGKLKSVLPGNISSSNVFPPHNFTKDTIKFYYQGEASVISNNETAAILRTLFSLPSQFLVGPNSNAAAYRAADPLDFTNLKVILKVPGVNLTQLLLHSLTLRQDIIGQLGALATVLMPDVAMTVDNVWMEGETIPFTIRKTDLSSTVDLLAAYETLKARVEGAGLKLDIQGTKRTVASIDSVGSFYDMCPKPCSEG</sequence>
<organism evidence="1 2">
    <name type="scientific">Lingula anatina</name>
    <name type="common">Brachiopod</name>
    <name type="synonym">Lingula unguis</name>
    <dbReference type="NCBI Taxonomy" id="7574"/>
    <lineage>
        <taxon>Eukaryota</taxon>
        <taxon>Metazoa</taxon>
        <taxon>Spiralia</taxon>
        <taxon>Lophotrochozoa</taxon>
        <taxon>Brachiopoda</taxon>
        <taxon>Linguliformea</taxon>
        <taxon>Lingulata</taxon>
        <taxon>Lingulida</taxon>
        <taxon>Linguloidea</taxon>
        <taxon>Lingulidae</taxon>
        <taxon>Lingula</taxon>
    </lineage>
</organism>
<reference evidence="2" key="1">
    <citation type="submission" date="2025-08" db="UniProtKB">
        <authorList>
            <consortium name="RefSeq"/>
        </authorList>
    </citation>
    <scope>IDENTIFICATION</scope>
    <source>
        <tissue evidence="2">Gonads</tissue>
    </source>
</reference>
<dbReference type="InParanoid" id="A0A1S3HAA0"/>
<proteinExistence type="predicted"/>
<keyword evidence="1" id="KW-1185">Reference proteome</keyword>
<dbReference type="AlphaFoldDB" id="A0A1S3HAA0"/>
<dbReference type="GeneID" id="106152850"/>
<dbReference type="RefSeq" id="XP_013382039.1">
    <property type="nucleotide sequence ID" value="XM_013526585.1"/>
</dbReference>
<gene>
    <name evidence="2" type="primary">LOC106152850</name>
</gene>
<name>A0A1S3HAA0_LINAN</name>
<evidence type="ECO:0000313" key="1">
    <source>
        <dbReference type="Proteomes" id="UP000085678"/>
    </source>
</evidence>
<evidence type="ECO:0000313" key="2">
    <source>
        <dbReference type="RefSeq" id="XP_013382039.1"/>
    </source>
</evidence>
<dbReference type="Proteomes" id="UP000085678">
    <property type="component" value="Unplaced"/>
</dbReference>